<dbReference type="RefSeq" id="WP_265963216.1">
    <property type="nucleotide sequence ID" value="NZ_JAPEVI010000003.1"/>
</dbReference>
<protein>
    <submittedName>
        <fullName evidence="1">Uncharacterized protein</fullName>
    </submittedName>
</protein>
<gene>
    <name evidence="1" type="ORF">ON753_13830</name>
</gene>
<proteinExistence type="predicted"/>
<sequence length="491" mass="54531">MTYSDHLETKIRTYLSSLSPQAVEALVRNLERAKVRKDADPSIHLVLAAALTLLREPHPSVPGAIDGVHRQGQIRRMFFSPLEEFLINEHLPNRQEGRIDRAALERVWKWLGRDVMPADVRAVLEQAGNTAVSFERVEALVQSLRTRSVDAVGEVLRRSETSEKERRRIGVELGGERGIAELKDIQKIFAAERWLIPFLQNIPERINEHRLKQDTDVLRLVDKCSARFPDHVAVIAAALVERADAPAALCTFAGRLAGDLDPKAIANSQFAPFVDVVMSEAERLQILALEHRNHNPDPVAFSQALGEYHSLVRGIERDMDLSVTGAWHKRLAETKRSISSVVTRELNSAHGAVRRALQVPKFDKNGTLHIDQSAINDAVRALRVVAMVRNTSEIFAVNDVGKRTRQAVEQTLEIVTRSLITDLGKSRGQQLDAQLAAADVAIQLSEIYFGPDYAAQLRRSRQSAVAKAQKNDVAAEPGPERKLVASALGAR</sequence>
<comment type="caution">
    <text evidence="1">The sequence shown here is derived from an EMBL/GenBank/DDBJ whole genome shotgun (WGS) entry which is preliminary data.</text>
</comment>
<keyword evidence="2" id="KW-1185">Reference proteome</keyword>
<reference evidence="1 2" key="1">
    <citation type="journal article" date="2016" name="Int. J. Syst. Evol. Microbiol.">
        <title>Labrenzia salina sp. nov., isolated from the rhizosphere of the halophyte Arthrocnemum macrostachyum.</title>
        <authorList>
            <person name="Camacho M."/>
            <person name="Redondo-Gomez S."/>
            <person name="Rodriguez-Llorente I."/>
            <person name="Rohde M."/>
            <person name="Sproer C."/>
            <person name="Schumann P."/>
            <person name="Klenk H.P."/>
            <person name="Montero-Calasanz M.D.C."/>
        </authorList>
    </citation>
    <scope>NUCLEOTIDE SEQUENCE [LARGE SCALE GENOMIC DNA]</scope>
    <source>
        <strain evidence="1 2">DSM 29163</strain>
    </source>
</reference>
<organism evidence="1 2">
    <name type="scientific">Roseibium salinum</name>
    <dbReference type="NCBI Taxonomy" id="1604349"/>
    <lineage>
        <taxon>Bacteria</taxon>
        <taxon>Pseudomonadati</taxon>
        <taxon>Pseudomonadota</taxon>
        <taxon>Alphaproteobacteria</taxon>
        <taxon>Hyphomicrobiales</taxon>
        <taxon>Stappiaceae</taxon>
        <taxon>Roseibium</taxon>
    </lineage>
</organism>
<dbReference type="Proteomes" id="UP001300261">
    <property type="component" value="Unassembled WGS sequence"/>
</dbReference>
<accession>A0ABT3R2M1</accession>
<evidence type="ECO:0000313" key="1">
    <source>
        <dbReference type="EMBL" id="MCX2723438.1"/>
    </source>
</evidence>
<evidence type="ECO:0000313" key="2">
    <source>
        <dbReference type="Proteomes" id="UP001300261"/>
    </source>
</evidence>
<dbReference type="EMBL" id="JAPEVI010000003">
    <property type="protein sequence ID" value="MCX2723438.1"/>
    <property type="molecule type" value="Genomic_DNA"/>
</dbReference>
<name>A0ABT3R2M1_9HYPH</name>